<dbReference type="Proteomes" id="UP000054350">
    <property type="component" value="Unassembled WGS sequence"/>
</dbReference>
<feature type="compositionally biased region" description="Polar residues" evidence="1">
    <location>
        <begin position="1"/>
        <end position="16"/>
    </location>
</feature>
<feature type="region of interest" description="Disordered" evidence="1">
    <location>
        <begin position="1"/>
        <end position="23"/>
    </location>
</feature>
<sequence length="172" mass="18515">MPFLNPTTTDKPSATASAPGIPAALQRYPPESRTERIAYIAAVILVFAAVITAIVLVAMVQKPLVVPDNFRRGHLRDALQGVAQDTAFVQSAELQFGIYNDNIYPVDFPDVEISITSTEKPASGVAYVKATQVASDPWLKTGSEWTAVPGAVRSMARFDGSKGRHDKATERG</sequence>
<evidence type="ECO:0000313" key="3">
    <source>
        <dbReference type="EMBL" id="KNE68417.1"/>
    </source>
</evidence>
<reference evidence="4" key="2">
    <citation type="submission" date="2009-11" db="EMBL/GenBank/DDBJ databases">
        <title>The Genome Sequence of Allomyces macrogynus strain ATCC 38327.</title>
        <authorList>
            <consortium name="The Broad Institute Genome Sequencing Platform"/>
            <person name="Russ C."/>
            <person name="Cuomo C."/>
            <person name="Shea T."/>
            <person name="Young S.K."/>
            <person name="Zeng Q."/>
            <person name="Koehrsen M."/>
            <person name="Haas B."/>
            <person name="Borodovsky M."/>
            <person name="Guigo R."/>
            <person name="Alvarado L."/>
            <person name="Berlin A."/>
            <person name="Borenstein D."/>
            <person name="Chen Z."/>
            <person name="Engels R."/>
            <person name="Freedman E."/>
            <person name="Gellesch M."/>
            <person name="Goldberg J."/>
            <person name="Griggs A."/>
            <person name="Gujja S."/>
            <person name="Heiman D."/>
            <person name="Hepburn T."/>
            <person name="Howarth C."/>
            <person name="Jen D."/>
            <person name="Larson L."/>
            <person name="Lewis B."/>
            <person name="Mehta T."/>
            <person name="Park D."/>
            <person name="Pearson M."/>
            <person name="Roberts A."/>
            <person name="Saif S."/>
            <person name="Shenoy N."/>
            <person name="Sisk P."/>
            <person name="Stolte C."/>
            <person name="Sykes S."/>
            <person name="Walk T."/>
            <person name="White J."/>
            <person name="Yandava C."/>
            <person name="Burger G."/>
            <person name="Gray M.W."/>
            <person name="Holland P.W.H."/>
            <person name="King N."/>
            <person name="Lang F.B.F."/>
            <person name="Roger A.J."/>
            <person name="Ruiz-Trillo I."/>
            <person name="Lander E."/>
            <person name="Nusbaum C."/>
        </authorList>
    </citation>
    <scope>NUCLEOTIDE SEQUENCE [LARGE SCALE GENOMIC DNA]</scope>
    <source>
        <strain evidence="4">ATCC 38327</strain>
    </source>
</reference>
<evidence type="ECO:0000256" key="2">
    <source>
        <dbReference type="SAM" id="Phobius"/>
    </source>
</evidence>
<proteinExistence type="predicted"/>
<reference evidence="3 4" key="1">
    <citation type="submission" date="2009-11" db="EMBL/GenBank/DDBJ databases">
        <title>Annotation of Allomyces macrogynus ATCC 38327.</title>
        <authorList>
            <consortium name="The Broad Institute Genome Sequencing Platform"/>
            <person name="Russ C."/>
            <person name="Cuomo C."/>
            <person name="Burger G."/>
            <person name="Gray M.W."/>
            <person name="Holland P.W.H."/>
            <person name="King N."/>
            <person name="Lang F.B.F."/>
            <person name="Roger A.J."/>
            <person name="Ruiz-Trillo I."/>
            <person name="Young S.K."/>
            <person name="Zeng Q."/>
            <person name="Gargeya S."/>
            <person name="Fitzgerald M."/>
            <person name="Haas B."/>
            <person name="Abouelleil A."/>
            <person name="Alvarado L."/>
            <person name="Arachchi H.M."/>
            <person name="Berlin A."/>
            <person name="Chapman S.B."/>
            <person name="Gearin G."/>
            <person name="Goldberg J."/>
            <person name="Griggs A."/>
            <person name="Gujja S."/>
            <person name="Hansen M."/>
            <person name="Heiman D."/>
            <person name="Howarth C."/>
            <person name="Larimer J."/>
            <person name="Lui A."/>
            <person name="MacDonald P.J.P."/>
            <person name="McCowen C."/>
            <person name="Montmayeur A."/>
            <person name="Murphy C."/>
            <person name="Neiman D."/>
            <person name="Pearson M."/>
            <person name="Priest M."/>
            <person name="Roberts A."/>
            <person name="Saif S."/>
            <person name="Shea T."/>
            <person name="Sisk P."/>
            <person name="Stolte C."/>
            <person name="Sykes S."/>
            <person name="Wortman J."/>
            <person name="Nusbaum C."/>
            <person name="Birren B."/>
        </authorList>
    </citation>
    <scope>NUCLEOTIDE SEQUENCE [LARGE SCALE GENOMIC DNA]</scope>
    <source>
        <strain evidence="3 4">ATCC 38327</strain>
    </source>
</reference>
<feature type="transmembrane region" description="Helical" evidence="2">
    <location>
        <begin position="37"/>
        <end position="60"/>
    </location>
</feature>
<protein>
    <submittedName>
        <fullName evidence="3">Uncharacterized protein</fullName>
    </submittedName>
</protein>
<gene>
    <name evidence="3" type="ORF">AMAG_13072</name>
</gene>
<organism evidence="3 4">
    <name type="scientific">Allomyces macrogynus (strain ATCC 38327)</name>
    <name type="common">Allomyces javanicus var. macrogynus</name>
    <dbReference type="NCBI Taxonomy" id="578462"/>
    <lineage>
        <taxon>Eukaryota</taxon>
        <taxon>Fungi</taxon>
        <taxon>Fungi incertae sedis</taxon>
        <taxon>Blastocladiomycota</taxon>
        <taxon>Blastocladiomycetes</taxon>
        <taxon>Blastocladiales</taxon>
        <taxon>Blastocladiaceae</taxon>
        <taxon>Allomyces</taxon>
    </lineage>
</organism>
<keyword evidence="4" id="KW-1185">Reference proteome</keyword>
<name>A0A0L0T0Z0_ALLM3</name>
<keyword evidence="2" id="KW-1133">Transmembrane helix</keyword>
<dbReference type="AlphaFoldDB" id="A0A0L0T0Z0"/>
<evidence type="ECO:0000313" key="4">
    <source>
        <dbReference type="Proteomes" id="UP000054350"/>
    </source>
</evidence>
<evidence type="ECO:0000256" key="1">
    <source>
        <dbReference type="SAM" id="MobiDB-lite"/>
    </source>
</evidence>
<dbReference type="VEuPathDB" id="FungiDB:AMAG_13072"/>
<dbReference type="EMBL" id="GG745356">
    <property type="protein sequence ID" value="KNE68417.1"/>
    <property type="molecule type" value="Genomic_DNA"/>
</dbReference>
<keyword evidence="2" id="KW-0812">Transmembrane</keyword>
<keyword evidence="2" id="KW-0472">Membrane</keyword>
<dbReference type="OrthoDB" id="10489638at2759"/>
<accession>A0A0L0T0Z0</accession>